<proteinExistence type="predicted"/>
<comment type="caution">
    <text evidence="2">The sequence shown here is derived from an EMBL/GenBank/DDBJ whole genome shotgun (WGS) entry which is preliminary data.</text>
</comment>
<dbReference type="EMBL" id="LSSM01002848">
    <property type="protein sequence ID" value="OMJ20088.1"/>
    <property type="molecule type" value="Genomic_DNA"/>
</dbReference>
<gene>
    <name evidence="2" type="ORF">AYI69_g6347</name>
</gene>
<reference evidence="3" key="1">
    <citation type="submission" date="2017-01" db="EMBL/GenBank/DDBJ databases">
        <authorList>
            <person name="Wang Y."/>
            <person name="White M."/>
            <person name="Kvist S."/>
            <person name="Moncalvo J.-M."/>
        </authorList>
    </citation>
    <scope>NUCLEOTIDE SEQUENCE [LARGE SCALE GENOMIC DNA]</scope>
    <source>
        <strain evidence="3">ID-206-W2</strain>
    </source>
</reference>
<feature type="region of interest" description="Disordered" evidence="1">
    <location>
        <begin position="86"/>
        <end position="135"/>
    </location>
</feature>
<organism evidence="2 3">
    <name type="scientific">Smittium culicis</name>
    <dbReference type="NCBI Taxonomy" id="133412"/>
    <lineage>
        <taxon>Eukaryota</taxon>
        <taxon>Fungi</taxon>
        <taxon>Fungi incertae sedis</taxon>
        <taxon>Zoopagomycota</taxon>
        <taxon>Kickxellomycotina</taxon>
        <taxon>Harpellomycetes</taxon>
        <taxon>Harpellales</taxon>
        <taxon>Legeriomycetaceae</taxon>
        <taxon>Smittium</taxon>
    </lineage>
</organism>
<dbReference type="AlphaFoldDB" id="A0A1R1XZP1"/>
<name>A0A1R1XZP1_9FUNG</name>
<protein>
    <submittedName>
        <fullName evidence="2">Uncharacterized protein</fullName>
    </submittedName>
</protein>
<keyword evidence="3" id="KW-1185">Reference proteome</keyword>
<feature type="compositionally biased region" description="Polar residues" evidence="1">
    <location>
        <begin position="93"/>
        <end position="135"/>
    </location>
</feature>
<evidence type="ECO:0000313" key="3">
    <source>
        <dbReference type="Proteomes" id="UP000187429"/>
    </source>
</evidence>
<accession>A0A1R1XZP1</accession>
<dbReference type="Proteomes" id="UP000187429">
    <property type="component" value="Unassembled WGS sequence"/>
</dbReference>
<evidence type="ECO:0000256" key="1">
    <source>
        <dbReference type="SAM" id="MobiDB-lite"/>
    </source>
</evidence>
<sequence>MLVALCPKSVDSSNIVVTFPESIHNSEPEVRFSRRRNVCFAAEQEGSTILNLVPRQERNRSELIEIKMVEMEQSILLPSVEHELSDLPEGEKQTVNNKISNSAKGISNLEPRSSETVGAAAHNTSRNRSSSQFFK</sequence>
<evidence type="ECO:0000313" key="2">
    <source>
        <dbReference type="EMBL" id="OMJ20088.1"/>
    </source>
</evidence>